<comment type="caution">
    <text evidence="1">The sequence shown here is derived from an EMBL/GenBank/DDBJ whole genome shotgun (WGS) entry which is preliminary data.</text>
</comment>
<accession>A0A9Q3F952</accession>
<evidence type="ECO:0000313" key="2">
    <source>
        <dbReference type="Proteomes" id="UP000765509"/>
    </source>
</evidence>
<sequence length="100" mass="11561">MLRWQISLKEYRYNRTIVHKSGDINNNSDGLRICELSNTPENTSYVPEDAEPQIPIEGSDITYLGSEFFDEVIEDYKQDNNCHILTSLLGKYGEYSFIFG</sequence>
<reference evidence="1" key="1">
    <citation type="submission" date="2021-03" db="EMBL/GenBank/DDBJ databases">
        <title>Draft genome sequence of rust myrtle Austropuccinia psidii MF-1, a brazilian biotype.</title>
        <authorList>
            <person name="Quecine M.C."/>
            <person name="Pachon D.M.R."/>
            <person name="Bonatelli M.L."/>
            <person name="Correr F.H."/>
            <person name="Franceschini L.M."/>
            <person name="Leite T.F."/>
            <person name="Margarido G.R.A."/>
            <person name="Almeida C.A."/>
            <person name="Ferrarezi J.A."/>
            <person name="Labate C.A."/>
        </authorList>
    </citation>
    <scope>NUCLEOTIDE SEQUENCE</scope>
    <source>
        <strain evidence="1">MF-1</strain>
    </source>
</reference>
<protein>
    <submittedName>
        <fullName evidence="1">Uncharacterized protein</fullName>
    </submittedName>
</protein>
<proteinExistence type="predicted"/>
<organism evidence="1 2">
    <name type="scientific">Austropuccinia psidii MF-1</name>
    <dbReference type="NCBI Taxonomy" id="1389203"/>
    <lineage>
        <taxon>Eukaryota</taxon>
        <taxon>Fungi</taxon>
        <taxon>Dikarya</taxon>
        <taxon>Basidiomycota</taxon>
        <taxon>Pucciniomycotina</taxon>
        <taxon>Pucciniomycetes</taxon>
        <taxon>Pucciniales</taxon>
        <taxon>Sphaerophragmiaceae</taxon>
        <taxon>Austropuccinia</taxon>
    </lineage>
</organism>
<name>A0A9Q3F952_9BASI</name>
<dbReference type="Proteomes" id="UP000765509">
    <property type="component" value="Unassembled WGS sequence"/>
</dbReference>
<evidence type="ECO:0000313" key="1">
    <source>
        <dbReference type="EMBL" id="MBW0534769.1"/>
    </source>
</evidence>
<keyword evidence="2" id="KW-1185">Reference proteome</keyword>
<dbReference type="EMBL" id="AVOT02039669">
    <property type="protein sequence ID" value="MBW0534769.1"/>
    <property type="molecule type" value="Genomic_DNA"/>
</dbReference>
<dbReference type="AlphaFoldDB" id="A0A9Q3F952"/>
<gene>
    <name evidence="1" type="ORF">O181_074484</name>
</gene>